<dbReference type="VEuPathDB" id="TriTrypDB:TcCL_NonESM05263"/>
<accession>A0A2V2WGI6</accession>
<gene>
    <name evidence="1" type="ORF">C3747_102g131</name>
</gene>
<sequence length="170" mass="19458">MQNERQRHGSFLPCTPQIFSIKRANCIFCCVGTYRDASPLWSLRFGFLACGRRCTKFPSHLCLCVFVLGFMRAFPLAECVCCDGGATRVRDRGERNAWANPPRPPRCCWLSPTLCWVDGIHGPSLWWSSCMWCASHIVWMVFLLRVPVISVRNFLHSYSSPFSLFVSIQL</sequence>
<dbReference type="EMBL" id="PRFC01000102">
    <property type="protein sequence ID" value="PWV07397.1"/>
    <property type="molecule type" value="Genomic_DNA"/>
</dbReference>
<reference evidence="1 2" key="1">
    <citation type="journal article" date="2018" name="Microb. Genom.">
        <title>Expanding an expanded genome: long-read sequencing of Trypanosoma cruzi.</title>
        <authorList>
            <person name="Berna L."/>
            <person name="Rodriguez M."/>
            <person name="Chiribao M.L."/>
            <person name="Parodi-Talice A."/>
            <person name="Pita S."/>
            <person name="Rijo G."/>
            <person name="Alvarez-Valin F."/>
            <person name="Robello C."/>
        </authorList>
    </citation>
    <scope>NUCLEOTIDE SEQUENCE [LARGE SCALE GENOMIC DNA]</scope>
    <source>
        <strain evidence="1 2">TCC</strain>
    </source>
</reference>
<dbReference type="VEuPathDB" id="TriTrypDB:TcG_03463"/>
<dbReference type="VEuPathDB" id="TriTrypDB:C4B63_154g7"/>
<dbReference type="Proteomes" id="UP000246078">
    <property type="component" value="Unassembled WGS sequence"/>
</dbReference>
<comment type="caution">
    <text evidence="1">The sequence shown here is derived from an EMBL/GenBank/DDBJ whole genome shotgun (WGS) entry which is preliminary data.</text>
</comment>
<name>A0A2V2WGI6_TRYCR</name>
<dbReference type="AlphaFoldDB" id="A0A2V2WGI6"/>
<dbReference type="VEuPathDB" id="TriTrypDB:C3747_102g131"/>
<evidence type="ECO:0000313" key="1">
    <source>
        <dbReference type="EMBL" id="PWV07397.1"/>
    </source>
</evidence>
<proteinExistence type="predicted"/>
<evidence type="ECO:0000313" key="2">
    <source>
        <dbReference type="Proteomes" id="UP000246078"/>
    </source>
</evidence>
<protein>
    <submittedName>
        <fullName evidence="1">Putative retrotransposon hot spot protein (RHS)</fullName>
    </submittedName>
</protein>
<organism evidence="1 2">
    <name type="scientific">Trypanosoma cruzi</name>
    <dbReference type="NCBI Taxonomy" id="5693"/>
    <lineage>
        <taxon>Eukaryota</taxon>
        <taxon>Discoba</taxon>
        <taxon>Euglenozoa</taxon>
        <taxon>Kinetoplastea</taxon>
        <taxon>Metakinetoplastina</taxon>
        <taxon>Trypanosomatida</taxon>
        <taxon>Trypanosomatidae</taxon>
        <taxon>Trypanosoma</taxon>
        <taxon>Schizotrypanum</taxon>
    </lineage>
</organism>